<evidence type="ECO:0000256" key="4">
    <source>
        <dbReference type="RuleBase" id="RU362063"/>
    </source>
</evidence>
<dbReference type="PANTHER" id="PTHR36307">
    <property type="entry name" value="FLAGELLA BASAL BODY P-RING FORMATION PROTEIN FLGA"/>
    <property type="match status" value="1"/>
</dbReference>
<dbReference type="NCBIfam" id="TIGR03170">
    <property type="entry name" value="flgA_cterm"/>
    <property type="match status" value="1"/>
</dbReference>
<comment type="subcellular location">
    <subcellularLocation>
        <location evidence="1 4">Periplasm</location>
    </subcellularLocation>
</comment>
<evidence type="ECO:0000313" key="7">
    <source>
        <dbReference type="Proteomes" id="UP000318542"/>
    </source>
</evidence>
<gene>
    <name evidence="6" type="primary">flgA</name>
    <name evidence="6" type="ORF">Tther_00526</name>
</gene>
<accession>A0A554X6M5</accession>
<evidence type="ECO:0000256" key="1">
    <source>
        <dbReference type="ARBA" id="ARBA00004418"/>
    </source>
</evidence>
<dbReference type="GO" id="GO:0044780">
    <property type="term" value="P:bacterial-type flagellum assembly"/>
    <property type="evidence" value="ECO:0007669"/>
    <property type="project" value="InterPro"/>
</dbReference>
<protein>
    <recommendedName>
        <fullName evidence="4">Flagella basal body P-ring formation protein FlgA</fullName>
    </recommendedName>
</protein>
<dbReference type="PANTHER" id="PTHR36307:SF1">
    <property type="entry name" value="FLAGELLA BASAL BODY P-RING FORMATION PROTEIN FLGA"/>
    <property type="match status" value="1"/>
</dbReference>
<dbReference type="InterPro" id="IPR013974">
    <property type="entry name" value="SAF"/>
</dbReference>
<sequence>MRWVLVWLGLLLWLQVASAQTAAQVGSAPWRAQMSQWLGDAVGEQLRTDPAGRALRVDIEVGALDSRLRLAPCQRVEPYVPTGTRLWGRSRIGLRCTEGPVAWNVFLPIYVRVWGPGWVLRRPVAPGDTLTPDVAELTEVDWTLHRDPVLARPQDWQGREAARALAAGQVLRATVVRAPQVFEAGATVRLRVEGQGFILTATGEALGDGRVGEPVRVRLANRRVLVGTVVDAQTVALPL</sequence>
<keyword evidence="6" id="KW-0966">Cell projection</keyword>
<dbReference type="InterPro" id="IPR039246">
    <property type="entry name" value="Flagellar_FlgA"/>
</dbReference>
<dbReference type="Pfam" id="PF17656">
    <property type="entry name" value="ChapFlgA_N"/>
    <property type="match status" value="1"/>
</dbReference>
<dbReference type="Pfam" id="PF13144">
    <property type="entry name" value="ChapFlgA"/>
    <property type="match status" value="1"/>
</dbReference>
<keyword evidence="6" id="KW-0282">Flagellum</keyword>
<dbReference type="CDD" id="cd11614">
    <property type="entry name" value="SAF_CpaB_FlgA_like"/>
    <property type="match status" value="1"/>
</dbReference>
<evidence type="ECO:0000313" key="6">
    <source>
        <dbReference type="EMBL" id="TSE31467.1"/>
    </source>
</evidence>
<comment type="caution">
    <text evidence="6">The sequence shown here is derived from an EMBL/GenBank/DDBJ whole genome shotgun (WGS) entry which is preliminary data.</text>
</comment>
<dbReference type="Gene3D" id="2.30.30.760">
    <property type="match status" value="1"/>
</dbReference>
<reference evidence="6 7" key="1">
    <citation type="submission" date="2019-07" db="EMBL/GenBank/DDBJ databases">
        <title>Tepidimonas thermarum AA-1 draft genome.</title>
        <authorList>
            <person name="Da Costa M.S."/>
            <person name="Froufe H.J.C."/>
            <person name="Egas C."/>
            <person name="Albuquerque L."/>
        </authorList>
    </citation>
    <scope>NUCLEOTIDE SEQUENCE [LARGE SCALE GENOMIC DNA]</scope>
    <source>
        <strain evidence="6 7">AA-1</strain>
    </source>
</reference>
<feature type="domain" description="SAF" evidence="5">
    <location>
        <begin position="115"/>
        <end position="177"/>
    </location>
</feature>
<dbReference type="Gene3D" id="3.90.1210.10">
    <property type="entry name" value="Antifreeze-like/N-acetylneuraminic acid synthase C-terminal domain"/>
    <property type="match status" value="1"/>
</dbReference>
<dbReference type="SMART" id="SM00858">
    <property type="entry name" value="SAF"/>
    <property type="match status" value="1"/>
</dbReference>
<dbReference type="Proteomes" id="UP000318542">
    <property type="component" value="Unassembled WGS sequence"/>
</dbReference>
<evidence type="ECO:0000256" key="3">
    <source>
        <dbReference type="ARBA" id="ARBA00022764"/>
    </source>
</evidence>
<name>A0A554X6M5_9BURK</name>
<keyword evidence="2 4" id="KW-0732">Signal</keyword>
<organism evidence="6 7">
    <name type="scientific">Tepidimonas thermarum</name>
    <dbReference type="NCBI Taxonomy" id="335431"/>
    <lineage>
        <taxon>Bacteria</taxon>
        <taxon>Pseudomonadati</taxon>
        <taxon>Pseudomonadota</taxon>
        <taxon>Betaproteobacteria</taxon>
        <taxon>Burkholderiales</taxon>
        <taxon>Tepidimonas</taxon>
    </lineage>
</organism>
<dbReference type="InterPro" id="IPR017585">
    <property type="entry name" value="SAF_FlgA"/>
</dbReference>
<evidence type="ECO:0000259" key="5">
    <source>
        <dbReference type="SMART" id="SM00858"/>
    </source>
</evidence>
<dbReference type="EMBL" id="VJOL01000005">
    <property type="protein sequence ID" value="TSE31467.1"/>
    <property type="molecule type" value="Genomic_DNA"/>
</dbReference>
<feature type="chain" id="PRO_5022271556" description="Flagella basal body P-ring formation protein FlgA" evidence="4">
    <location>
        <begin position="20"/>
        <end position="239"/>
    </location>
</feature>
<comment type="function">
    <text evidence="4">Involved in the assembly process of the P-ring formation. It may associate with FlgF on the rod constituting a structure essential for the P-ring assembly or may act as a modulator protein for the P-ring assembly.</text>
</comment>
<proteinExistence type="inferred from homology"/>
<keyword evidence="7" id="KW-1185">Reference proteome</keyword>
<keyword evidence="6" id="KW-0969">Cilium</keyword>
<keyword evidence="4" id="KW-1005">Bacterial flagellum biogenesis</keyword>
<dbReference type="GO" id="GO:0042597">
    <property type="term" value="C:periplasmic space"/>
    <property type="evidence" value="ECO:0007669"/>
    <property type="project" value="UniProtKB-SubCell"/>
</dbReference>
<feature type="signal peptide" evidence="4">
    <location>
        <begin position="1"/>
        <end position="19"/>
    </location>
</feature>
<dbReference type="InterPro" id="IPR041231">
    <property type="entry name" value="FlgA_N"/>
</dbReference>
<keyword evidence="3 4" id="KW-0574">Periplasm</keyword>
<evidence type="ECO:0000256" key="2">
    <source>
        <dbReference type="ARBA" id="ARBA00022729"/>
    </source>
</evidence>
<comment type="similarity">
    <text evidence="4">Belongs to the FlgA family.</text>
</comment>
<dbReference type="AlphaFoldDB" id="A0A554X6M5"/>